<reference evidence="1" key="1">
    <citation type="submission" date="2020-07" db="EMBL/GenBank/DDBJ databases">
        <title>Genome sequence and genetic diversity analysis of an under-domesticated orphan crop, white fonio (Digitaria exilis).</title>
        <authorList>
            <person name="Bennetzen J.L."/>
            <person name="Chen S."/>
            <person name="Ma X."/>
            <person name="Wang X."/>
            <person name="Yssel A.E.J."/>
            <person name="Chaluvadi S.R."/>
            <person name="Johnson M."/>
            <person name="Gangashetty P."/>
            <person name="Hamidou F."/>
            <person name="Sanogo M.D."/>
            <person name="Zwaenepoel A."/>
            <person name="Wallace J."/>
            <person name="Van De Peer Y."/>
            <person name="Van Deynze A."/>
        </authorList>
    </citation>
    <scope>NUCLEOTIDE SEQUENCE</scope>
    <source>
        <tissue evidence="1">Leaves</tissue>
    </source>
</reference>
<dbReference type="Proteomes" id="UP000636709">
    <property type="component" value="Unassembled WGS sequence"/>
</dbReference>
<comment type="caution">
    <text evidence="1">The sequence shown here is derived from an EMBL/GenBank/DDBJ whole genome shotgun (WGS) entry which is preliminary data.</text>
</comment>
<protein>
    <submittedName>
        <fullName evidence="1">Uncharacterized protein</fullName>
    </submittedName>
</protein>
<gene>
    <name evidence="1" type="ORF">HU200_055786</name>
</gene>
<evidence type="ECO:0000313" key="2">
    <source>
        <dbReference type="Proteomes" id="UP000636709"/>
    </source>
</evidence>
<dbReference type="AlphaFoldDB" id="A0A835AFH2"/>
<organism evidence="1 2">
    <name type="scientific">Digitaria exilis</name>
    <dbReference type="NCBI Taxonomy" id="1010633"/>
    <lineage>
        <taxon>Eukaryota</taxon>
        <taxon>Viridiplantae</taxon>
        <taxon>Streptophyta</taxon>
        <taxon>Embryophyta</taxon>
        <taxon>Tracheophyta</taxon>
        <taxon>Spermatophyta</taxon>
        <taxon>Magnoliopsida</taxon>
        <taxon>Liliopsida</taxon>
        <taxon>Poales</taxon>
        <taxon>Poaceae</taxon>
        <taxon>PACMAD clade</taxon>
        <taxon>Panicoideae</taxon>
        <taxon>Panicodae</taxon>
        <taxon>Paniceae</taxon>
        <taxon>Anthephorinae</taxon>
        <taxon>Digitaria</taxon>
    </lineage>
</organism>
<accession>A0A835AFH2</accession>
<dbReference type="EMBL" id="JACEFO010002379">
    <property type="protein sequence ID" value="KAF8663184.1"/>
    <property type="molecule type" value="Genomic_DNA"/>
</dbReference>
<name>A0A835AFH2_9POAL</name>
<evidence type="ECO:0000313" key="1">
    <source>
        <dbReference type="EMBL" id="KAF8663184.1"/>
    </source>
</evidence>
<sequence>MNFAIARAVLPSMHYSEMKKIHGWQSLRDGFLCVVVG</sequence>
<keyword evidence="2" id="KW-1185">Reference proteome</keyword>
<proteinExistence type="predicted"/>